<proteinExistence type="predicted"/>
<dbReference type="SUPFAM" id="SSF53448">
    <property type="entry name" value="Nucleotide-diphospho-sugar transferases"/>
    <property type="match status" value="1"/>
</dbReference>
<dbReference type="Gene3D" id="3.90.550.10">
    <property type="entry name" value="Spore Coat Polysaccharide Biosynthesis Protein SpsA, Chain A"/>
    <property type="match status" value="1"/>
</dbReference>
<feature type="transmembrane region" description="Helical" evidence="1">
    <location>
        <begin position="198"/>
        <end position="224"/>
    </location>
</feature>
<feature type="domain" description="Glycosyltransferase 2-like" evidence="2">
    <location>
        <begin position="396"/>
        <end position="628"/>
    </location>
</feature>
<evidence type="ECO:0000313" key="4">
    <source>
        <dbReference type="Proteomes" id="UP000258309"/>
    </source>
</evidence>
<dbReference type="EMBL" id="NCSJ02000108">
    <property type="protein sequence ID" value="RFU30120.1"/>
    <property type="molecule type" value="Genomic_DNA"/>
</dbReference>
<dbReference type="Proteomes" id="UP000258309">
    <property type="component" value="Unassembled WGS sequence"/>
</dbReference>
<protein>
    <recommendedName>
        <fullName evidence="2">Glycosyltransferase 2-like domain-containing protein</fullName>
    </recommendedName>
</protein>
<feature type="transmembrane region" description="Helical" evidence="1">
    <location>
        <begin position="160"/>
        <end position="178"/>
    </location>
</feature>
<evidence type="ECO:0000259" key="2">
    <source>
        <dbReference type="Pfam" id="PF13632"/>
    </source>
</evidence>
<dbReference type="Pfam" id="PF13632">
    <property type="entry name" value="Glyco_trans_2_3"/>
    <property type="match status" value="1"/>
</dbReference>
<sequence length="745" mass="83101">MTSHRDKQAWCSMVRAASDQRVFLYHPLLQPIRSPRDPIVIWDPDQLPFGDILARPSDDVCFNVVGTTAASHWLHGLTLFCCGIVTCRSISTSARKRRAITTIQAYPIVAQCGRLGGPEEDLGCDGAGHRSGFGETVLHPRGSGLDMFHSPTPSWFTQRVTSFALALLAVLCYFALWHDSPLKHHGDGRDSNPAAHLTPAQLIFVCYDLFVHVLASFFPLRLCWSTWTLTQRLKAALARSRTSFKSGSKGGSIVRYKTFSSEFGYESGMSSDSDDSELVYSTETGKLYNQLILHAIIIPNYKEGMDTLRETLEVLAHHARARTCYDIYLAMELGEVDSAAKGALLMKEFADYFRTIDCTLHPRGIPGEAQGKSSNLRWAAKYASSRYHDEIKRNVIVTVVDADSHLSSNYFTLLSSMHLDYPVTAATTIYVPPIIFDRNAHLVPTVVRVADIFWCGAGLSCHYVSSSVCPPTSVYSLSMSLVDRVGGWDAGDEAIGEDMHMYLKCFFALNGNLNTRTILSPASQTNVHSDGKGVRGFMKDCNARYRQALRHMWGSLDSGYATHGVLRMLTGSWKDNSTERPNLSNTLILFYRLYEAHFLPVHIALLLLTSSIYTLIVPPPIIPPLLLYTLSFTNTIRLVTLFVLTFFITIYGRYHVLCVSSRYQEMHQVGIADGMKESAGFSYRKFWGWRGNWTDYTVFPIAGTVFGSVPALVALCCHFWTLRLVYKVSKKPARGGGVRSDVESV</sequence>
<keyword evidence="4" id="KW-1185">Reference proteome</keyword>
<gene>
    <name evidence="3" type="ORF">B7463_g6226</name>
</gene>
<feature type="transmembrane region" description="Helical" evidence="1">
    <location>
        <begin position="598"/>
        <end position="616"/>
    </location>
</feature>
<dbReference type="PANTHER" id="PTHR36851:SF1">
    <property type="entry name" value="GLYCO_TRANS_2-LIKE DOMAIN-CONTAINING PROTEIN"/>
    <property type="match status" value="1"/>
</dbReference>
<keyword evidence="1" id="KW-0812">Transmembrane</keyword>
<dbReference type="OrthoDB" id="5819478at2759"/>
<name>A0A3E2H9R9_SCYLI</name>
<dbReference type="InterPro" id="IPR001173">
    <property type="entry name" value="Glyco_trans_2-like"/>
</dbReference>
<organism evidence="3 4">
    <name type="scientific">Scytalidium lignicola</name>
    <name type="common">Hyphomycete</name>
    <dbReference type="NCBI Taxonomy" id="5539"/>
    <lineage>
        <taxon>Eukaryota</taxon>
        <taxon>Fungi</taxon>
        <taxon>Dikarya</taxon>
        <taxon>Ascomycota</taxon>
        <taxon>Pezizomycotina</taxon>
        <taxon>Leotiomycetes</taxon>
        <taxon>Leotiomycetes incertae sedis</taxon>
        <taxon>Scytalidium</taxon>
    </lineage>
</organism>
<keyword evidence="1" id="KW-1133">Transmembrane helix</keyword>
<feature type="non-terminal residue" evidence="3">
    <location>
        <position position="745"/>
    </location>
</feature>
<dbReference type="AlphaFoldDB" id="A0A3E2H9R9"/>
<keyword evidence="1" id="KW-0472">Membrane</keyword>
<dbReference type="PANTHER" id="PTHR36851">
    <property type="entry name" value="UNNAMED PRODUCT"/>
    <property type="match status" value="1"/>
</dbReference>
<reference evidence="3 4" key="1">
    <citation type="submission" date="2018-05" db="EMBL/GenBank/DDBJ databases">
        <title>Draft genome sequence of Scytalidium lignicola DSM 105466, a ubiquitous saprotrophic fungus.</title>
        <authorList>
            <person name="Buettner E."/>
            <person name="Gebauer A.M."/>
            <person name="Hofrichter M."/>
            <person name="Liers C."/>
            <person name="Kellner H."/>
        </authorList>
    </citation>
    <scope>NUCLEOTIDE SEQUENCE [LARGE SCALE GENOMIC DNA]</scope>
    <source>
        <strain evidence="3 4">DSM 105466</strain>
    </source>
</reference>
<comment type="caution">
    <text evidence="3">The sequence shown here is derived from an EMBL/GenBank/DDBJ whole genome shotgun (WGS) entry which is preliminary data.</text>
</comment>
<feature type="non-terminal residue" evidence="3">
    <location>
        <position position="1"/>
    </location>
</feature>
<evidence type="ECO:0000313" key="3">
    <source>
        <dbReference type="EMBL" id="RFU30120.1"/>
    </source>
</evidence>
<accession>A0A3E2H9R9</accession>
<dbReference type="InterPro" id="IPR029044">
    <property type="entry name" value="Nucleotide-diphossugar_trans"/>
</dbReference>
<evidence type="ECO:0000256" key="1">
    <source>
        <dbReference type="SAM" id="Phobius"/>
    </source>
</evidence>
<feature type="transmembrane region" description="Helical" evidence="1">
    <location>
        <begin position="636"/>
        <end position="654"/>
    </location>
</feature>